<reference evidence="1 2" key="1">
    <citation type="submission" date="2019-09" db="EMBL/GenBank/DDBJ databases">
        <title>Isolation and complete genome sequencing of Methylocystis species.</title>
        <authorList>
            <person name="Rumah B.L."/>
            <person name="Stead C.E."/>
            <person name="Stevens B.C."/>
            <person name="Minton N.P."/>
            <person name="Grosse-Honebrink A."/>
            <person name="Zhang Y."/>
        </authorList>
    </citation>
    <scope>NUCLEOTIDE SEQUENCE [LARGE SCALE GENOMIC DNA]</scope>
    <source>
        <strain evidence="1 2">BRCS2</strain>
        <plasmid evidence="1 2">unnamed2</plasmid>
    </source>
</reference>
<keyword evidence="1" id="KW-0614">Plasmid</keyword>
<dbReference type="EMBL" id="CP044333">
    <property type="protein sequence ID" value="QGN00091.1"/>
    <property type="molecule type" value="Genomic_DNA"/>
</dbReference>
<name>A0A6B8MHH4_9HYPH</name>
<keyword evidence="2" id="KW-1185">Reference proteome</keyword>
<sequence length="201" mass="22005">MPKAKRAARRVARVGVAAIAGLHIFASLSVEAAPREKLEVIDASARSEWVVDEHAWGGGVLLYFLDAKHKSGPPDLIPNFALGCDSIDPAKSVWRFLVELAPLGSDASGEEETAYMKNKAYYFGAPGTVILIDEMDKEFKRVPIRATAWGTLETARLTREEVTSFTDASLIRVETPRVVFETRALRAGSLHLMRKLPCAAP</sequence>
<dbReference type="AlphaFoldDB" id="A0A6B8MHH4"/>
<protein>
    <submittedName>
        <fullName evidence="1">Uncharacterized protein</fullName>
    </submittedName>
</protein>
<organism evidence="1 2">
    <name type="scientific">Methylocystis parvus</name>
    <dbReference type="NCBI Taxonomy" id="134"/>
    <lineage>
        <taxon>Bacteria</taxon>
        <taxon>Pseudomonadati</taxon>
        <taxon>Pseudomonadota</taxon>
        <taxon>Alphaproteobacteria</taxon>
        <taxon>Hyphomicrobiales</taxon>
        <taxon>Methylocystaceae</taxon>
        <taxon>Methylocystis</taxon>
    </lineage>
</organism>
<gene>
    <name evidence="1" type="ORF">F7D14_21140</name>
</gene>
<proteinExistence type="predicted"/>
<accession>A0A6B8MHH4</accession>
<dbReference type="Proteomes" id="UP000422569">
    <property type="component" value="Plasmid unnamed2"/>
</dbReference>
<evidence type="ECO:0000313" key="2">
    <source>
        <dbReference type="Proteomes" id="UP000422569"/>
    </source>
</evidence>
<dbReference type="KEGG" id="mpar:F7D14_21140"/>
<dbReference type="GeneID" id="42570974"/>
<evidence type="ECO:0000313" key="1">
    <source>
        <dbReference type="EMBL" id="QGN00091.1"/>
    </source>
</evidence>
<dbReference type="RefSeq" id="WP_154420456.1">
    <property type="nucleotide sequence ID" value="NZ_CP044333.1"/>
</dbReference>
<geneLocation type="plasmid" evidence="1">
    <name>unnamed2</name>
</geneLocation>